<reference evidence="1 2" key="1">
    <citation type="submission" date="2024-06" db="EMBL/GenBank/DDBJ databases">
        <title>Fanconibacter daqui strain Q02 whole shotgun sequencing project.</title>
        <authorList>
            <person name="Rodrigues J.W.A."/>
            <person name="Viana L.C."/>
            <person name="Vieira E.C."/>
            <person name="Souza F.O.L."/>
            <person name="Alegria O.C."/>
            <person name="Patroca S."/>
            <person name="Cruz A.C.R."/>
            <person name="Nunes A.R.C."/>
        </authorList>
    </citation>
    <scope>NUCLEOTIDE SEQUENCE [LARGE SCALE GENOMIC DNA]</scope>
    <source>
        <strain evidence="1 2">Q02</strain>
    </source>
</reference>
<protein>
    <submittedName>
        <fullName evidence="1">Cold-shock protein</fullName>
    </submittedName>
</protein>
<organism evidence="1 2">
    <name type="scientific">Franconibacter daqui</name>
    <dbReference type="NCBI Taxonomy" id="2047724"/>
    <lineage>
        <taxon>Bacteria</taxon>
        <taxon>Pseudomonadati</taxon>
        <taxon>Pseudomonadota</taxon>
        <taxon>Gammaproteobacteria</taxon>
        <taxon>Enterobacterales</taxon>
        <taxon>Enterobacteriaceae</taxon>
        <taxon>Franconibacter</taxon>
    </lineage>
</organism>
<dbReference type="Proteomes" id="UP001447374">
    <property type="component" value="Unassembled WGS sequence"/>
</dbReference>
<keyword evidence="2" id="KW-1185">Reference proteome</keyword>
<name>A0ABV1PMB6_9ENTR</name>
<dbReference type="InterPro" id="IPR056946">
    <property type="entry name" value="YmcF-like"/>
</dbReference>
<sequence>MLFKDATKLMHFKCPCCQGSQYRTSHFDVSEKNPYGAKCIFCKSNMQVSMQPTEYKRTAIMQNGYRAAL</sequence>
<evidence type="ECO:0000313" key="2">
    <source>
        <dbReference type="Proteomes" id="UP001447374"/>
    </source>
</evidence>
<proteinExistence type="predicted"/>
<comment type="caution">
    <text evidence="1">The sequence shown here is derived from an EMBL/GenBank/DDBJ whole genome shotgun (WGS) entry which is preliminary data.</text>
</comment>
<dbReference type="EMBL" id="JBEHGX010000004">
    <property type="protein sequence ID" value="MER0125994.1"/>
    <property type="molecule type" value="Genomic_DNA"/>
</dbReference>
<accession>A0ABV1PMB6</accession>
<dbReference type="Pfam" id="PF23641">
    <property type="entry name" value="YmcF-like"/>
    <property type="match status" value="1"/>
</dbReference>
<gene>
    <name evidence="1" type="ORF">ABQG75_09655</name>
</gene>
<evidence type="ECO:0000313" key="1">
    <source>
        <dbReference type="EMBL" id="MER0125994.1"/>
    </source>
</evidence>